<dbReference type="InterPro" id="IPR000182">
    <property type="entry name" value="GNAT_dom"/>
</dbReference>
<dbReference type="OMA" id="QSEWVRY"/>
<dbReference type="CDD" id="cd04301">
    <property type="entry name" value="NAT_SF"/>
    <property type="match status" value="1"/>
</dbReference>
<dbReference type="GO" id="GO:0008080">
    <property type="term" value="F:N-acetyltransferase activity"/>
    <property type="evidence" value="ECO:0007669"/>
    <property type="project" value="TreeGrafter"/>
</dbReference>
<feature type="domain" description="N-acetyltransferase" evidence="3">
    <location>
        <begin position="80"/>
        <end position="221"/>
    </location>
</feature>
<evidence type="ECO:0000313" key="4">
    <source>
        <dbReference type="EMBL" id="KAH7290208.1"/>
    </source>
</evidence>
<dbReference type="PANTHER" id="PTHR10545">
    <property type="entry name" value="DIAMINE N-ACETYLTRANSFERASE"/>
    <property type="match status" value="1"/>
</dbReference>
<keyword evidence="2" id="KW-0012">Acyltransferase</keyword>
<keyword evidence="5" id="KW-1185">Reference proteome</keyword>
<proteinExistence type="predicted"/>
<dbReference type="OrthoDB" id="7305308at2759"/>
<dbReference type="InterPro" id="IPR016181">
    <property type="entry name" value="Acyl_CoA_acyltransferase"/>
</dbReference>
<comment type="caution">
    <text evidence="4">The sequence shown here is derived from an EMBL/GenBank/DDBJ whole genome shotgun (WGS) entry which is preliminary data.</text>
</comment>
<dbReference type="Pfam" id="PF00583">
    <property type="entry name" value="Acetyltransf_1"/>
    <property type="match status" value="1"/>
</dbReference>
<evidence type="ECO:0000256" key="2">
    <source>
        <dbReference type="ARBA" id="ARBA00023315"/>
    </source>
</evidence>
<evidence type="ECO:0000259" key="3">
    <source>
        <dbReference type="PROSITE" id="PS51186"/>
    </source>
</evidence>
<dbReference type="AlphaFoldDB" id="A0A8T2R3B7"/>
<evidence type="ECO:0000256" key="1">
    <source>
        <dbReference type="ARBA" id="ARBA00022679"/>
    </source>
</evidence>
<sequence>MADFQQTVNAHVRLARRDDVPHILALIEQLADFEQLRDMCVATEAKLEATIFKQEPFQGPTVLILELSTATSAGHSVDPLASETLANGKSKSFVDILRDSYGIVHTIELRSIIKDAHASTFRSVGNRTVAGFVLFFPNYSTFLAKPGFYIEDLYVRECFRGSGFGTLLLKSVARLAVELDYGRVEWCVLDWNSKAIKFYEGIGAKLHPEWRICRLTGKSLDVCGA</sequence>
<protein>
    <recommendedName>
        <fullName evidence="3">N-acetyltransferase domain-containing protein</fullName>
    </recommendedName>
</protein>
<dbReference type="PANTHER" id="PTHR10545:SF29">
    <property type="entry name" value="GH14572P-RELATED"/>
    <property type="match status" value="1"/>
</dbReference>
<keyword evidence="1" id="KW-0808">Transferase</keyword>
<accession>A0A8T2R3B7</accession>
<name>A0A8T2R3B7_CERRI</name>
<evidence type="ECO:0000313" key="5">
    <source>
        <dbReference type="Proteomes" id="UP000825935"/>
    </source>
</evidence>
<gene>
    <name evidence="4" type="ORF">KP509_30G036400</name>
</gene>
<reference evidence="4" key="1">
    <citation type="submission" date="2021-08" db="EMBL/GenBank/DDBJ databases">
        <title>WGS assembly of Ceratopteris richardii.</title>
        <authorList>
            <person name="Marchant D.B."/>
            <person name="Chen G."/>
            <person name="Jenkins J."/>
            <person name="Shu S."/>
            <person name="Leebens-Mack J."/>
            <person name="Grimwood J."/>
            <person name="Schmutz J."/>
            <person name="Soltis P."/>
            <person name="Soltis D."/>
            <person name="Chen Z.-H."/>
        </authorList>
    </citation>
    <scope>NUCLEOTIDE SEQUENCE</scope>
    <source>
        <strain evidence="4">Whitten #5841</strain>
        <tissue evidence="4">Leaf</tissue>
    </source>
</reference>
<dbReference type="InterPro" id="IPR051016">
    <property type="entry name" value="Diverse_Substrate_AcTransf"/>
</dbReference>
<dbReference type="Gene3D" id="3.40.630.30">
    <property type="match status" value="1"/>
</dbReference>
<organism evidence="4 5">
    <name type="scientific">Ceratopteris richardii</name>
    <name type="common">Triangle waterfern</name>
    <dbReference type="NCBI Taxonomy" id="49495"/>
    <lineage>
        <taxon>Eukaryota</taxon>
        <taxon>Viridiplantae</taxon>
        <taxon>Streptophyta</taxon>
        <taxon>Embryophyta</taxon>
        <taxon>Tracheophyta</taxon>
        <taxon>Polypodiopsida</taxon>
        <taxon>Polypodiidae</taxon>
        <taxon>Polypodiales</taxon>
        <taxon>Pteridineae</taxon>
        <taxon>Pteridaceae</taxon>
        <taxon>Parkerioideae</taxon>
        <taxon>Ceratopteris</taxon>
    </lineage>
</organism>
<dbReference type="EMBL" id="CM035435">
    <property type="protein sequence ID" value="KAH7290208.1"/>
    <property type="molecule type" value="Genomic_DNA"/>
</dbReference>
<dbReference type="SUPFAM" id="SSF55729">
    <property type="entry name" value="Acyl-CoA N-acyltransferases (Nat)"/>
    <property type="match status" value="1"/>
</dbReference>
<dbReference type="PROSITE" id="PS51186">
    <property type="entry name" value="GNAT"/>
    <property type="match status" value="1"/>
</dbReference>
<dbReference type="Proteomes" id="UP000825935">
    <property type="component" value="Chromosome 30"/>
</dbReference>